<protein>
    <submittedName>
        <fullName evidence="3">Beta-lactamase family protein</fullName>
    </submittedName>
</protein>
<dbReference type="AlphaFoldDB" id="A0A4S3ZTA0"/>
<feature type="signal peptide" evidence="1">
    <location>
        <begin position="1"/>
        <end position="18"/>
    </location>
</feature>
<dbReference type="Proteomes" id="UP000307507">
    <property type="component" value="Unassembled WGS sequence"/>
</dbReference>
<dbReference type="Gene3D" id="3.40.710.10">
    <property type="entry name" value="DD-peptidase/beta-lactamase superfamily"/>
    <property type="match status" value="1"/>
</dbReference>
<dbReference type="PANTHER" id="PTHR46825">
    <property type="entry name" value="D-ALANYL-D-ALANINE-CARBOXYPEPTIDASE/ENDOPEPTIDASE AMPH"/>
    <property type="match status" value="1"/>
</dbReference>
<dbReference type="InterPro" id="IPR050491">
    <property type="entry name" value="AmpC-like"/>
</dbReference>
<evidence type="ECO:0000313" key="4">
    <source>
        <dbReference type="Proteomes" id="UP000307507"/>
    </source>
</evidence>
<organism evidence="3 4">
    <name type="scientific">Flavobacterium supellecticarium</name>
    <dbReference type="NCBI Taxonomy" id="2565924"/>
    <lineage>
        <taxon>Bacteria</taxon>
        <taxon>Pseudomonadati</taxon>
        <taxon>Bacteroidota</taxon>
        <taxon>Flavobacteriia</taxon>
        <taxon>Flavobacteriales</taxon>
        <taxon>Flavobacteriaceae</taxon>
        <taxon>Flavobacterium</taxon>
    </lineage>
</organism>
<feature type="domain" description="Beta-lactamase-related" evidence="2">
    <location>
        <begin position="43"/>
        <end position="331"/>
    </location>
</feature>
<dbReference type="InterPro" id="IPR012338">
    <property type="entry name" value="Beta-lactam/transpept-like"/>
</dbReference>
<evidence type="ECO:0000259" key="2">
    <source>
        <dbReference type="Pfam" id="PF00144"/>
    </source>
</evidence>
<gene>
    <name evidence="3" type="ORF">E6C50_13765</name>
</gene>
<dbReference type="EMBL" id="SSNZ01000007">
    <property type="protein sequence ID" value="THF48814.1"/>
    <property type="molecule type" value="Genomic_DNA"/>
</dbReference>
<accession>A0A4S3ZTA0</accession>
<dbReference type="RefSeq" id="WP_136403807.1">
    <property type="nucleotide sequence ID" value="NZ_SSNZ01000007.1"/>
</dbReference>
<proteinExistence type="predicted"/>
<comment type="caution">
    <text evidence="3">The sequence shown here is derived from an EMBL/GenBank/DDBJ whole genome shotgun (WGS) entry which is preliminary data.</text>
</comment>
<dbReference type="Pfam" id="PF00144">
    <property type="entry name" value="Beta-lactamase"/>
    <property type="match status" value="1"/>
</dbReference>
<name>A0A4S3ZTA0_9FLAO</name>
<dbReference type="OrthoDB" id="9793489at2"/>
<dbReference type="PANTHER" id="PTHR46825:SF9">
    <property type="entry name" value="BETA-LACTAMASE-RELATED DOMAIN-CONTAINING PROTEIN"/>
    <property type="match status" value="1"/>
</dbReference>
<sequence length="436" mass="48585">MKKIIVVSLLLLSFSIVAQEKTRFNKIDSLLTYLHENNKFMGAISLRENGNVVFEKNYGFADVENNISADSNTKYRIGSVTKIFTAAIIFQLIEEKKLTLDTKLSKFYSEIPNSNTITIGMLLNHKSGIANYTDNSFDSYKTKPQTKRDMLKRIAAAQPVFEPDAKAEYSNSNYLLLGYIIESITGKNYGDNVATRIAGKIGLKNTYYPKKSVPGKDEAFSYSFAGNKWKKTPSWDLSVANAAGALVSTPSDLTDFINALFTGKIVKPTSLAQMTAMENGYGKGLLQFPFSDKRFLGHNGIIEDFRSVVAYHPSDKMAISLIVNGNNYNENELLIGILSIYYKIPYRFPNLKSVAVDPKLLKSYEGLYSSKQIPLQLTIRVENGQLQGQATGQNSFPLNALSPTEFIFDPAGIEITFKDKGLLLKQGDNKLTFTKE</sequence>
<dbReference type="InterPro" id="IPR001466">
    <property type="entry name" value="Beta-lactam-related"/>
</dbReference>
<dbReference type="SUPFAM" id="SSF56601">
    <property type="entry name" value="beta-lactamase/transpeptidase-like"/>
    <property type="match status" value="1"/>
</dbReference>
<evidence type="ECO:0000256" key="1">
    <source>
        <dbReference type="SAM" id="SignalP"/>
    </source>
</evidence>
<reference evidence="3 4" key="1">
    <citation type="submission" date="2019-04" db="EMBL/GenBank/DDBJ databases">
        <title>Flavobacterium sp. nov. isolated from construction timber.</title>
        <authorList>
            <person name="Lin S.-Y."/>
            <person name="Chang C.-T."/>
            <person name="Young C.-C."/>
        </authorList>
    </citation>
    <scope>NUCLEOTIDE SEQUENCE [LARGE SCALE GENOMIC DNA]</scope>
    <source>
        <strain evidence="3 4">CC-CTC003</strain>
    </source>
</reference>
<evidence type="ECO:0000313" key="3">
    <source>
        <dbReference type="EMBL" id="THF48814.1"/>
    </source>
</evidence>
<keyword evidence="1" id="KW-0732">Signal</keyword>
<feature type="chain" id="PRO_5020751552" evidence="1">
    <location>
        <begin position="19"/>
        <end position="436"/>
    </location>
</feature>
<keyword evidence="4" id="KW-1185">Reference proteome</keyword>